<feature type="coiled-coil region" evidence="1">
    <location>
        <begin position="566"/>
        <end position="603"/>
    </location>
</feature>
<feature type="coiled-coil region" evidence="1">
    <location>
        <begin position="659"/>
        <end position="746"/>
    </location>
</feature>
<dbReference type="GeneID" id="107268683"/>
<proteinExistence type="predicted"/>
<feature type="coiled-coil region" evidence="1">
    <location>
        <begin position="308"/>
        <end position="349"/>
    </location>
</feature>
<feature type="region of interest" description="Disordered" evidence="2">
    <location>
        <begin position="618"/>
        <end position="650"/>
    </location>
</feature>
<evidence type="ECO:0000313" key="4">
    <source>
        <dbReference type="Proteomes" id="UP000694920"/>
    </source>
</evidence>
<dbReference type="Proteomes" id="UP000694920">
    <property type="component" value="Unplaced"/>
</dbReference>
<feature type="compositionally biased region" description="Basic and acidic residues" evidence="2">
    <location>
        <begin position="1254"/>
        <end position="1265"/>
    </location>
</feature>
<accession>A0AAJ7BY38</accession>
<feature type="region of interest" description="Disordered" evidence="2">
    <location>
        <begin position="1"/>
        <end position="209"/>
    </location>
</feature>
<evidence type="ECO:0000256" key="1">
    <source>
        <dbReference type="SAM" id="Coils"/>
    </source>
</evidence>
<keyword evidence="4" id="KW-1185">Reference proteome</keyword>
<evidence type="ECO:0000259" key="3">
    <source>
        <dbReference type="Pfam" id="PF16034"/>
    </source>
</evidence>
<reference evidence="5" key="1">
    <citation type="submission" date="2025-08" db="UniProtKB">
        <authorList>
            <consortium name="RefSeq"/>
        </authorList>
    </citation>
    <scope>IDENTIFICATION</scope>
</reference>
<dbReference type="GO" id="GO:0005737">
    <property type="term" value="C:cytoplasm"/>
    <property type="evidence" value="ECO:0007669"/>
    <property type="project" value="TreeGrafter"/>
</dbReference>
<keyword evidence="1" id="KW-0175">Coiled coil</keyword>
<dbReference type="GO" id="GO:0051015">
    <property type="term" value="F:actin filament binding"/>
    <property type="evidence" value="ECO:0007669"/>
    <property type="project" value="TreeGrafter"/>
</dbReference>
<feature type="region of interest" description="Disordered" evidence="2">
    <location>
        <begin position="361"/>
        <end position="426"/>
    </location>
</feature>
<feature type="compositionally biased region" description="Polar residues" evidence="2">
    <location>
        <begin position="1"/>
        <end position="21"/>
    </location>
</feature>
<dbReference type="InterPro" id="IPR031994">
    <property type="entry name" value="JAKMIP_C"/>
</dbReference>
<feature type="compositionally biased region" description="Polar residues" evidence="2">
    <location>
        <begin position="133"/>
        <end position="150"/>
    </location>
</feature>
<feature type="compositionally biased region" description="Polar residues" evidence="2">
    <location>
        <begin position="404"/>
        <end position="416"/>
    </location>
</feature>
<gene>
    <name evidence="5" type="primary">LOC107268683</name>
</gene>
<feature type="compositionally biased region" description="Basic and acidic residues" evidence="2">
    <location>
        <begin position="381"/>
        <end position="401"/>
    </location>
</feature>
<organism evidence="4 5">
    <name type="scientific">Cephus cinctus</name>
    <name type="common">Wheat stem sawfly</name>
    <dbReference type="NCBI Taxonomy" id="211228"/>
    <lineage>
        <taxon>Eukaryota</taxon>
        <taxon>Metazoa</taxon>
        <taxon>Ecdysozoa</taxon>
        <taxon>Arthropoda</taxon>
        <taxon>Hexapoda</taxon>
        <taxon>Insecta</taxon>
        <taxon>Pterygota</taxon>
        <taxon>Neoptera</taxon>
        <taxon>Endopterygota</taxon>
        <taxon>Hymenoptera</taxon>
        <taxon>Cephoidea</taxon>
        <taxon>Cephidae</taxon>
        <taxon>Cephus</taxon>
    </lineage>
</organism>
<dbReference type="RefSeq" id="XP_015597192.1">
    <property type="nucleotide sequence ID" value="XM_015741706.2"/>
</dbReference>
<dbReference type="GO" id="GO:0032982">
    <property type="term" value="C:myosin filament"/>
    <property type="evidence" value="ECO:0007669"/>
    <property type="project" value="TreeGrafter"/>
</dbReference>
<feature type="compositionally biased region" description="Acidic residues" evidence="2">
    <location>
        <begin position="618"/>
        <end position="629"/>
    </location>
</feature>
<dbReference type="PANTHER" id="PTHR45615">
    <property type="entry name" value="MYOSIN HEAVY CHAIN, NON-MUSCLE"/>
    <property type="match status" value="1"/>
</dbReference>
<name>A0AAJ7BY38_CEPCN</name>
<feature type="compositionally biased region" description="Basic and acidic residues" evidence="2">
    <location>
        <begin position="175"/>
        <end position="195"/>
    </location>
</feature>
<feature type="compositionally biased region" description="Polar residues" evidence="2">
    <location>
        <begin position="362"/>
        <end position="379"/>
    </location>
</feature>
<evidence type="ECO:0000256" key="2">
    <source>
        <dbReference type="SAM" id="MobiDB-lite"/>
    </source>
</evidence>
<feature type="compositionally biased region" description="Basic and acidic residues" evidence="2">
    <location>
        <begin position="245"/>
        <end position="270"/>
    </location>
</feature>
<sequence length="1419" mass="160817">MMNPSAGDTVNPTKTSLTTGETPDGGNRRPPARTESNPVARKRQLEPLSTKTEIPTKTPRHGEHPQDNARSNKQVARMSQVGNGNPMRIRGGSSLATTLVPSSHVEKPTIDSPMRAPSAPMEPPLDDDRLNIPKSSEPQTSDDPGVSSLSKDNDKTRGLECPTSSDSQETSTRIKIKEQNVQDNDTPKSLKRPPEDLGSNAKIQRKEDPVVQVSIKIIESQETSRTVPKVTSIPVTTRDPQIDQEVSKDESDIELRQVPQDELRSEEVRVTKKPPIYPEGPQKRAARTVRRDDAARLRKTIQWLEEGARRMREDLAATRAELHEERKAARMARRELDTAVREARNMEAAKHQQIISELKIRLSQSPSRLPSDATSSSTKAELLKEENHRRELSATKKRLAEAESTIQKLKSNSLNPKESGKRRKLVDGRPLEVEVQNLRAANKRLEEKLSMLVEAERSRTVELRVQHENHEAELAALQKTLRSDTIKMMDEIRSKNREIEKLEKLVQEGSQMHRKLQTKEDDLMRKLRESERNHQIRLAPRIDEKIPGGDHAVDLCKGDCEAVAEVERLRELAVEQQEVIEVLRQAVKEKERKLDQLSNKKRKEEFYRQWLELEPVAEVDDEEEHEEGDSALSSAPSSLSPQPGGCGQWQANGVTREAYEAIILEVDELQTKLLEEQQELAHAKSQVRDLEKALLQETRGSQNSRQALSDKLREAEEREAALVSEISELRDQNELLEFRVLELEEAPCTRDTPDPADSGIVSPEPIHIYKDQSNKQRDRAVATVIPYNTYTHPVSPVPQKTPLSLQESGIFDEEDETEVELASRGTQTEAPAGELLQEVQRLHELRARIQERAVKVPVPIIDAKTNCNPEVVGTVDTAQVTSYQERIRELEERLCSYEEEEEKQLLDKQVSKQREEELLDENYRLTERVYWVENELRNVKDKEKSVREVGTITDIQIFSMGDSSSLAMTEKLPLGENTPGKNSNVVKDTVDVSSVSHCGKIFHHAMEKLAGDTALEMKDYGTSDDSKKFLDLGQLGCAKDECIECRNLWIVCSNKIQRLTEEERQMREQISDLERREEVFVKTLQQADSMWLQLESEYATQLKELRDQLSKKFDVNQRLTSRLCDLEEEVRRTTSRQNPFQGMWNFVKSSTKDEVDCSMMVESCCAEPMEIDVDETPSSRNSFKQNGHKNFIDKEPENVEEPVPATSAGRVTADGEAAAGNNRGESATVSSSKAEVTRFTQTDEFTVTLGDWRHSAKSNQHDKPRSTQPVPDGIVKTEPPLVSQVESVSRHDATASVAHSRITVDVPSVQEMDLQQPELAKEAREEDFAAGSTENSVEADREVSQALAEEEHADEEEAVVTFTEREPEKKVRHCQNEIMKREGWAMRARNIKARAGSFFKRNQTRTQSRRLVLYQEICV</sequence>
<feature type="compositionally biased region" description="Low complexity" evidence="2">
    <location>
        <begin position="630"/>
        <end position="641"/>
    </location>
</feature>
<dbReference type="GO" id="GO:0016460">
    <property type="term" value="C:myosin II complex"/>
    <property type="evidence" value="ECO:0007669"/>
    <property type="project" value="TreeGrafter"/>
</dbReference>
<evidence type="ECO:0000313" key="5">
    <source>
        <dbReference type="RefSeq" id="XP_015597192.1"/>
    </source>
</evidence>
<dbReference type="Pfam" id="PF16034">
    <property type="entry name" value="JAKMIP_CC3"/>
    <property type="match status" value="1"/>
</dbReference>
<dbReference type="GO" id="GO:0000146">
    <property type="term" value="F:microfilament motor activity"/>
    <property type="evidence" value="ECO:0007669"/>
    <property type="project" value="TreeGrafter"/>
</dbReference>
<feature type="domain" description="Janus kinase and microtubule-interacting protein C-terminal" evidence="3">
    <location>
        <begin position="675"/>
        <end position="745"/>
    </location>
</feature>
<feature type="region of interest" description="Disordered" evidence="2">
    <location>
        <begin position="1172"/>
        <end position="1237"/>
    </location>
</feature>
<feature type="compositionally biased region" description="Polar residues" evidence="2">
    <location>
        <begin position="162"/>
        <end position="174"/>
    </location>
</feature>
<dbReference type="PANTHER" id="PTHR45615:SF40">
    <property type="entry name" value="MYOSIN HEAVY CHAIN, NON-MUSCLE"/>
    <property type="match status" value="1"/>
</dbReference>
<protein>
    <submittedName>
        <fullName evidence="5">Myosin-10 isoform X1</fullName>
    </submittedName>
</protein>
<feature type="region of interest" description="Disordered" evidence="2">
    <location>
        <begin position="222"/>
        <end position="292"/>
    </location>
</feature>
<feature type="region of interest" description="Disordered" evidence="2">
    <location>
        <begin position="1254"/>
        <end position="1275"/>
    </location>
</feature>
<dbReference type="KEGG" id="ccin:107268683"/>
<feature type="compositionally biased region" description="Polar residues" evidence="2">
    <location>
        <begin position="1223"/>
        <end position="1237"/>
    </location>
</feature>
<feature type="compositionally biased region" description="Polar residues" evidence="2">
    <location>
        <begin position="1176"/>
        <end position="1185"/>
    </location>
</feature>